<keyword evidence="2" id="KW-1185">Reference proteome</keyword>
<reference evidence="1" key="2">
    <citation type="submission" date="2024-03" db="EMBL/GenBank/DDBJ databases">
        <authorList>
            <person name="Bromfield E.S.P."/>
            <person name="Cloutier S."/>
        </authorList>
    </citation>
    <scope>NUCLEOTIDE SEQUENCE</scope>
    <source>
        <strain evidence="1">5S5</strain>
    </source>
</reference>
<evidence type="ECO:0000313" key="1">
    <source>
        <dbReference type="EMBL" id="WXC83742.1"/>
    </source>
</evidence>
<dbReference type="Pfam" id="PF21102">
    <property type="entry name" value="DprA_N"/>
    <property type="match status" value="1"/>
</dbReference>
<gene>
    <name evidence="1" type="ORF">WDK88_20250</name>
</gene>
<dbReference type="Proteomes" id="UP001432046">
    <property type="component" value="Chromosome"/>
</dbReference>
<protein>
    <submittedName>
        <fullName evidence="1">Uncharacterized protein</fullName>
    </submittedName>
</protein>
<name>A0ABZ2P933_9BRAD</name>
<evidence type="ECO:0000313" key="2">
    <source>
        <dbReference type="Proteomes" id="UP001432046"/>
    </source>
</evidence>
<proteinExistence type="predicted"/>
<accession>A0ABZ2P933</accession>
<reference evidence="1" key="1">
    <citation type="journal article" date="2021" name="Int. J. Syst. Evol. Microbiol.">
        <title>Bradyrhizobium septentrionale sp. nov. (sv. septentrionale) and Bradyrhizobium quebecense sp. nov. (sv. septentrionale) associated with legumes native to Canada possess rearranged symbiosis genes and numerous insertion sequences.</title>
        <authorList>
            <person name="Bromfield E.S.P."/>
            <person name="Cloutier S."/>
        </authorList>
    </citation>
    <scope>NUCLEOTIDE SEQUENCE</scope>
    <source>
        <strain evidence="1">5S5</strain>
    </source>
</reference>
<sequence>MVFSSAPIASSDWPMAASGDSAPCSIRALRSASEIMGASLNWRPLVARHAHCANVVVDHNPRLGEATPHMHDRTPSAVKLTDTERLNRLRLIRSDNVGPRGIMAQTPQGAENDPVAFCDTFSGRRP</sequence>
<dbReference type="RefSeq" id="WP_338834834.1">
    <property type="nucleotide sequence ID" value="NZ_CP147711.1"/>
</dbReference>
<organism evidence="1 2">
    <name type="scientific">Bradyrhizobium septentrionale</name>
    <dbReference type="NCBI Taxonomy" id="1404411"/>
    <lineage>
        <taxon>Bacteria</taxon>
        <taxon>Pseudomonadati</taxon>
        <taxon>Pseudomonadota</taxon>
        <taxon>Alphaproteobacteria</taxon>
        <taxon>Hyphomicrobiales</taxon>
        <taxon>Nitrobacteraceae</taxon>
        <taxon>Bradyrhizobium</taxon>
    </lineage>
</organism>
<dbReference type="EMBL" id="CP147711">
    <property type="protein sequence ID" value="WXC83742.1"/>
    <property type="molecule type" value="Genomic_DNA"/>
</dbReference>